<feature type="region of interest" description="Disordered" evidence="1">
    <location>
        <begin position="97"/>
        <end position="142"/>
    </location>
</feature>
<gene>
    <name evidence="2" type="ORF">C8A05DRAFT_39978</name>
</gene>
<feature type="compositionally biased region" description="Basic and acidic residues" evidence="1">
    <location>
        <begin position="123"/>
        <end position="142"/>
    </location>
</feature>
<organism evidence="2 3">
    <name type="scientific">Staphylotrichum tortipilum</name>
    <dbReference type="NCBI Taxonomy" id="2831512"/>
    <lineage>
        <taxon>Eukaryota</taxon>
        <taxon>Fungi</taxon>
        <taxon>Dikarya</taxon>
        <taxon>Ascomycota</taxon>
        <taxon>Pezizomycotina</taxon>
        <taxon>Sordariomycetes</taxon>
        <taxon>Sordariomycetidae</taxon>
        <taxon>Sordariales</taxon>
        <taxon>Chaetomiaceae</taxon>
        <taxon>Staphylotrichum</taxon>
    </lineage>
</organism>
<name>A0AAN6M9Q7_9PEZI</name>
<evidence type="ECO:0000256" key="1">
    <source>
        <dbReference type="SAM" id="MobiDB-lite"/>
    </source>
</evidence>
<accession>A0AAN6M9Q7</accession>
<proteinExistence type="predicted"/>
<reference evidence="2" key="2">
    <citation type="submission" date="2023-05" db="EMBL/GenBank/DDBJ databases">
        <authorList>
            <consortium name="Lawrence Berkeley National Laboratory"/>
            <person name="Steindorff A."/>
            <person name="Hensen N."/>
            <person name="Bonometti L."/>
            <person name="Westerberg I."/>
            <person name="Brannstrom I.O."/>
            <person name="Guillou S."/>
            <person name="Cros-Aarteil S."/>
            <person name="Calhoun S."/>
            <person name="Haridas S."/>
            <person name="Kuo A."/>
            <person name="Mondo S."/>
            <person name="Pangilinan J."/>
            <person name="Riley R."/>
            <person name="Labutti K."/>
            <person name="Andreopoulos B."/>
            <person name="Lipzen A."/>
            <person name="Chen C."/>
            <person name="Yanf M."/>
            <person name="Daum C."/>
            <person name="Ng V."/>
            <person name="Clum A."/>
            <person name="Ohm R."/>
            <person name="Martin F."/>
            <person name="Silar P."/>
            <person name="Natvig D."/>
            <person name="Lalanne C."/>
            <person name="Gautier V."/>
            <person name="Ament-Velasquez S.L."/>
            <person name="Kruys A."/>
            <person name="Hutchinson M.I."/>
            <person name="Powell A.J."/>
            <person name="Barry K."/>
            <person name="Miller A.N."/>
            <person name="Grigoriev I.V."/>
            <person name="Debuchy R."/>
            <person name="Gladieux P."/>
            <person name="Thoren M.H."/>
            <person name="Johannesson H."/>
        </authorList>
    </citation>
    <scope>NUCLEOTIDE SEQUENCE</scope>
    <source>
        <strain evidence="2">CBS 103.79</strain>
    </source>
</reference>
<protein>
    <submittedName>
        <fullName evidence="2">Uncharacterized protein</fullName>
    </submittedName>
</protein>
<dbReference type="EMBL" id="MU856604">
    <property type="protein sequence ID" value="KAK3896484.1"/>
    <property type="molecule type" value="Genomic_DNA"/>
</dbReference>
<evidence type="ECO:0000313" key="2">
    <source>
        <dbReference type="EMBL" id="KAK3896484.1"/>
    </source>
</evidence>
<dbReference type="Proteomes" id="UP001303889">
    <property type="component" value="Unassembled WGS sequence"/>
</dbReference>
<feature type="compositionally biased region" description="Acidic residues" evidence="1">
    <location>
        <begin position="108"/>
        <end position="121"/>
    </location>
</feature>
<reference evidence="2" key="1">
    <citation type="journal article" date="2023" name="Mol. Phylogenet. Evol.">
        <title>Genome-scale phylogeny and comparative genomics of the fungal order Sordariales.</title>
        <authorList>
            <person name="Hensen N."/>
            <person name="Bonometti L."/>
            <person name="Westerberg I."/>
            <person name="Brannstrom I.O."/>
            <person name="Guillou S."/>
            <person name="Cros-Aarteil S."/>
            <person name="Calhoun S."/>
            <person name="Haridas S."/>
            <person name="Kuo A."/>
            <person name="Mondo S."/>
            <person name="Pangilinan J."/>
            <person name="Riley R."/>
            <person name="LaButti K."/>
            <person name="Andreopoulos B."/>
            <person name="Lipzen A."/>
            <person name="Chen C."/>
            <person name="Yan M."/>
            <person name="Daum C."/>
            <person name="Ng V."/>
            <person name="Clum A."/>
            <person name="Steindorff A."/>
            <person name="Ohm R.A."/>
            <person name="Martin F."/>
            <person name="Silar P."/>
            <person name="Natvig D.O."/>
            <person name="Lalanne C."/>
            <person name="Gautier V."/>
            <person name="Ament-Velasquez S.L."/>
            <person name="Kruys A."/>
            <person name="Hutchinson M.I."/>
            <person name="Powell A.J."/>
            <person name="Barry K."/>
            <person name="Miller A.N."/>
            <person name="Grigoriev I.V."/>
            <person name="Debuchy R."/>
            <person name="Gladieux P."/>
            <person name="Hiltunen Thoren M."/>
            <person name="Johannesson H."/>
        </authorList>
    </citation>
    <scope>NUCLEOTIDE SEQUENCE</scope>
    <source>
        <strain evidence="2">CBS 103.79</strain>
    </source>
</reference>
<comment type="caution">
    <text evidence="2">The sequence shown here is derived from an EMBL/GenBank/DDBJ whole genome shotgun (WGS) entry which is preliminary data.</text>
</comment>
<dbReference type="AlphaFoldDB" id="A0AAN6M9Q7"/>
<sequence>MPLLDLPDELLLRIARHAGPGWLEENFTLWTAASQSRLLSLTKTNRRLNAIATPLLYRIVSICSPRLLFGLLRTFLQSPHLATHVRTIRLASYLVPPPVPPSPVDSQPELDDDSERDDSELSDTSHPDSREPLKNDDSASVPDKRVYLDDELQGLLARIPPGATLHRHLALCFGPPLDQEDPRRLVSAANEDQLVESSCALVLCLTVNVLTLNLALHCVHQPRVAHAPLLHVFQGAHADPALRFLPFLSHLHLVADSEDETPTPDEISQAYMAAGRVTNLELDSVNLEQQETGWDPRIWRDLERIDAADTFTGGAWWYRLCSEARPGLRQIQIYPWLASNDAEDDEDAPGPGLNDALRLCADTLTELSVTLVDQPAYMAQLGPDRCLSCLRSMRVLVHLELSASLLFESPDAMWRGDICNALPPSLTTLHLQENSGYEPWGGAILDDRFGNWKVNDLDELDDRSASQHHPDNPLPMPHQYAVLLRRALLQLALNSSDRLPRLETVCITRDAMEHWPAWGPELAAISTISLKDNRRKDWRSLASRLLELLEL</sequence>
<evidence type="ECO:0000313" key="3">
    <source>
        <dbReference type="Proteomes" id="UP001303889"/>
    </source>
</evidence>
<keyword evidence="3" id="KW-1185">Reference proteome</keyword>